<dbReference type="AlphaFoldDB" id="A0AAD3HBT4"/>
<dbReference type="Proteomes" id="UP001054902">
    <property type="component" value="Unassembled WGS sequence"/>
</dbReference>
<dbReference type="EMBL" id="BLLK01000058">
    <property type="protein sequence ID" value="GFH57496.1"/>
    <property type="molecule type" value="Genomic_DNA"/>
</dbReference>
<sequence>MKKIKFTYKNPAHAFKSNSNNSKRSRKNAEKINNTKYEKINKRSKFRRNRKKTKKLAELTTYPPEDVKPEIKLALENNKHVVFAGGELDDIPDHVQKVKVTKFHATDLKIIDSNEGFRVVDKEGNVVATKVAREEALKDAPSGMFAALYKCLQNACENFTRGITRIVGLHSADGDKEAYFCRGFSTYRNKKGVYDKWNEKDTKSKDMVKKIKSLITFCDRKMRGHTHPVHLEGYEEIEGIMDSQRMGKNILASIAVGCGAYLNAHKDDDAFLSVITSHAEKECHYLPESKIVTYFCFPEQGYAIALRAGDILIFNSANELHCSSSLTSDFIEETVFNCSMYLKTNVLAGNNND</sequence>
<feature type="region of interest" description="Disordered" evidence="1">
    <location>
        <begin position="1"/>
        <end position="40"/>
    </location>
</feature>
<organism evidence="2 3">
    <name type="scientific">Chaetoceros tenuissimus</name>
    <dbReference type="NCBI Taxonomy" id="426638"/>
    <lineage>
        <taxon>Eukaryota</taxon>
        <taxon>Sar</taxon>
        <taxon>Stramenopiles</taxon>
        <taxon>Ochrophyta</taxon>
        <taxon>Bacillariophyta</taxon>
        <taxon>Coscinodiscophyceae</taxon>
        <taxon>Chaetocerotophycidae</taxon>
        <taxon>Chaetocerotales</taxon>
        <taxon>Chaetocerotaceae</taxon>
        <taxon>Chaetoceros</taxon>
    </lineage>
</organism>
<evidence type="ECO:0000313" key="3">
    <source>
        <dbReference type="Proteomes" id="UP001054902"/>
    </source>
</evidence>
<gene>
    <name evidence="2" type="ORF">CTEN210_13972</name>
</gene>
<protein>
    <submittedName>
        <fullName evidence="2">Uncharacterized protein</fullName>
    </submittedName>
</protein>
<comment type="caution">
    <text evidence="2">The sequence shown here is derived from an EMBL/GenBank/DDBJ whole genome shotgun (WGS) entry which is preliminary data.</text>
</comment>
<accession>A0AAD3HBT4</accession>
<keyword evidence="3" id="KW-1185">Reference proteome</keyword>
<evidence type="ECO:0000313" key="2">
    <source>
        <dbReference type="EMBL" id="GFH57496.1"/>
    </source>
</evidence>
<evidence type="ECO:0000256" key="1">
    <source>
        <dbReference type="SAM" id="MobiDB-lite"/>
    </source>
</evidence>
<name>A0AAD3HBT4_9STRA</name>
<reference evidence="2 3" key="1">
    <citation type="journal article" date="2021" name="Sci. Rep.">
        <title>The genome of the diatom Chaetoceros tenuissimus carries an ancient integrated fragment of an extant virus.</title>
        <authorList>
            <person name="Hongo Y."/>
            <person name="Kimura K."/>
            <person name="Takaki Y."/>
            <person name="Yoshida Y."/>
            <person name="Baba S."/>
            <person name="Kobayashi G."/>
            <person name="Nagasaki K."/>
            <person name="Hano T."/>
            <person name="Tomaru Y."/>
        </authorList>
    </citation>
    <scope>NUCLEOTIDE SEQUENCE [LARGE SCALE GENOMIC DNA]</scope>
    <source>
        <strain evidence="2 3">NIES-3715</strain>
    </source>
</reference>
<proteinExistence type="predicted"/>